<proteinExistence type="predicted"/>
<dbReference type="AlphaFoldDB" id="A0AAV4SHA0"/>
<keyword evidence="2" id="KW-1185">Reference proteome</keyword>
<gene>
    <name evidence="1" type="ORF">CDAR_525241</name>
</gene>
<accession>A0AAV4SHA0</accession>
<evidence type="ECO:0000313" key="1">
    <source>
        <dbReference type="EMBL" id="GIY31887.1"/>
    </source>
</evidence>
<name>A0AAV4SHA0_9ARAC</name>
<sequence length="127" mass="14832">MNTGHKRFRQINIKESFALNKKPKLETTSNMEQNLRDLMATAAEKRYFETNYLTWAPCDAVCTYDTVALIGNNKVFKRIALHMVFNHCSIHRYALVAKDRDEELHNILQDIVIVISYFKSHSLSRLI</sequence>
<evidence type="ECO:0000313" key="2">
    <source>
        <dbReference type="Proteomes" id="UP001054837"/>
    </source>
</evidence>
<dbReference type="Proteomes" id="UP001054837">
    <property type="component" value="Unassembled WGS sequence"/>
</dbReference>
<comment type="caution">
    <text evidence="1">The sequence shown here is derived from an EMBL/GenBank/DDBJ whole genome shotgun (WGS) entry which is preliminary data.</text>
</comment>
<protein>
    <submittedName>
        <fullName evidence="1">Uncharacterized protein</fullName>
    </submittedName>
</protein>
<reference evidence="1 2" key="1">
    <citation type="submission" date="2021-06" db="EMBL/GenBank/DDBJ databases">
        <title>Caerostris darwini draft genome.</title>
        <authorList>
            <person name="Kono N."/>
            <person name="Arakawa K."/>
        </authorList>
    </citation>
    <scope>NUCLEOTIDE SEQUENCE [LARGE SCALE GENOMIC DNA]</scope>
</reference>
<dbReference type="EMBL" id="BPLQ01007728">
    <property type="protein sequence ID" value="GIY31887.1"/>
    <property type="molecule type" value="Genomic_DNA"/>
</dbReference>
<organism evidence="1 2">
    <name type="scientific">Caerostris darwini</name>
    <dbReference type="NCBI Taxonomy" id="1538125"/>
    <lineage>
        <taxon>Eukaryota</taxon>
        <taxon>Metazoa</taxon>
        <taxon>Ecdysozoa</taxon>
        <taxon>Arthropoda</taxon>
        <taxon>Chelicerata</taxon>
        <taxon>Arachnida</taxon>
        <taxon>Araneae</taxon>
        <taxon>Araneomorphae</taxon>
        <taxon>Entelegynae</taxon>
        <taxon>Araneoidea</taxon>
        <taxon>Araneidae</taxon>
        <taxon>Caerostris</taxon>
    </lineage>
</organism>